<keyword evidence="8" id="KW-0675">Receptor</keyword>
<dbReference type="SUPFAM" id="SSF56935">
    <property type="entry name" value="Porins"/>
    <property type="match status" value="1"/>
</dbReference>
<dbReference type="RefSeq" id="WP_350400341.1">
    <property type="nucleotide sequence ID" value="NZ_JBELOE010000060.1"/>
</dbReference>
<keyword evidence="2 4" id="KW-0472">Membrane</keyword>
<dbReference type="Proteomes" id="UP001467690">
    <property type="component" value="Unassembled WGS sequence"/>
</dbReference>
<keyword evidence="4" id="KW-0798">TonB box</keyword>
<evidence type="ECO:0000256" key="1">
    <source>
        <dbReference type="ARBA" id="ARBA00004442"/>
    </source>
</evidence>
<feature type="domain" description="TonB-dependent receptor-like beta-barrel" evidence="6">
    <location>
        <begin position="480"/>
        <end position="1011"/>
    </location>
</feature>
<dbReference type="NCBIfam" id="TIGR01782">
    <property type="entry name" value="TonB-Xanth-Caul"/>
    <property type="match status" value="1"/>
</dbReference>
<evidence type="ECO:0000256" key="2">
    <source>
        <dbReference type="ARBA" id="ARBA00023136"/>
    </source>
</evidence>
<dbReference type="InterPro" id="IPR036942">
    <property type="entry name" value="Beta-barrel_TonB_sf"/>
</dbReference>
<organism evidence="8 9">
    <name type="scientific">Catenovulum sediminis</name>
    <dbReference type="NCBI Taxonomy" id="1740262"/>
    <lineage>
        <taxon>Bacteria</taxon>
        <taxon>Pseudomonadati</taxon>
        <taxon>Pseudomonadota</taxon>
        <taxon>Gammaproteobacteria</taxon>
        <taxon>Alteromonadales</taxon>
        <taxon>Alteromonadaceae</taxon>
        <taxon>Catenovulum</taxon>
    </lineage>
</organism>
<sequence>MTKHNNLRKHLIATSVISALGFSSAPAFSAENDGAQQEEQEVIVVRGIRGSLVASMANKRFANSVVDTITATDIGKLPDATIADSLQRITGVQISRSGGEGSSANIRGVAQVMTTLNGEQMLSAGSVTTVQPNFADIPSTMVSGIDVIKSSEAKTLTGGISGTIDLKTNRPFKLDEGYTVLGKVEATQGSMGKETDKTFSAFAGYNLDNKIGATLNLSYADVYLADYLVGSAGGDWGANASETSGFVESNIDATGDGDTNDVFYAFQGHQAANRFIDRERMGANASFQYQLTDALQLTADVFYTEMDEHQYTAGFIASNSWQSVWGWFTPTMEDGILTGATPHEKIIEGEVVDGNYYSFQSGELQARRTMVHSETDWIKKEALNTNLELSYEGDSFTANLRWAHGEASNNNQLSVVDAYINDGCQAGATYKSAEYLATPEDQRTCAQSPVNPWGYKGELATLPDGTPVEGSFTQIPIGISYTADNQHWDLPMMPTADGTGEERLGSNINRYSVTSSNLTGTNSNATLDVLRLDTKWFIDGNFVQSIDTGVRYGIREIEKTGWIGGVAKTNQYGDAFLARWKDSASQAPTTLESYIPLISFTDPLMDGKITQISDFQGSSGLDGLYFVDPKAMDNPLEYHNAVYGTNIQAPDAANTYDLEETTSTFYVQANIDGELSGGTIDIPFSGNIGFRYIRTEFDINQSETGSDNIATFNGQDYIMAGSLGMLATPAGKLNTPRSYNDLLPAINISFDLDSDEKLRFAYNKTMTTHNTDQLAGGITVNRIIGCNIQQDDGSSVFCATSASQKGNPYLDPWRSSNIDLSYEWYFSETGMFNIGAFYMDIESFIVQSEVELPIPDTDGVVRGYVPENPPRFKGTVTTTTPANSPDGGTIRGLEVGYQQGFDFLPGKLSGLGLTANYTWSPSTSGSVDYYGKDTPMSDNSEHQANLAVWYEKDGLQARIASNYRSKKFISIRNVNNEYQFAKFQEPTLYVDASVSYDFNEQITLSLQGTNLTEESQAQYFQWEDMVDKRYYNERRLTLGLQVRL</sequence>
<evidence type="ECO:0000313" key="8">
    <source>
        <dbReference type="EMBL" id="MER2490560.1"/>
    </source>
</evidence>
<name>A0ABV1RCG2_9ALTE</name>
<dbReference type="InterPro" id="IPR012910">
    <property type="entry name" value="Plug_dom"/>
</dbReference>
<evidence type="ECO:0000259" key="7">
    <source>
        <dbReference type="Pfam" id="PF07715"/>
    </source>
</evidence>
<keyword evidence="3" id="KW-0998">Cell outer membrane</keyword>
<gene>
    <name evidence="8" type="ORF">ABS311_01500</name>
</gene>
<evidence type="ECO:0000256" key="4">
    <source>
        <dbReference type="RuleBase" id="RU003357"/>
    </source>
</evidence>
<dbReference type="Pfam" id="PF00593">
    <property type="entry name" value="TonB_dep_Rec_b-barrel"/>
    <property type="match status" value="1"/>
</dbReference>
<evidence type="ECO:0000256" key="5">
    <source>
        <dbReference type="SAM" id="SignalP"/>
    </source>
</evidence>
<feature type="domain" description="TonB-dependent receptor plug" evidence="7">
    <location>
        <begin position="62"/>
        <end position="162"/>
    </location>
</feature>
<dbReference type="PANTHER" id="PTHR40980">
    <property type="entry name" value="PLUG DOMAIN-CONTAINING PROTEIN"/>
    <property type="match status" value="1"/>
</dbReference>
<comment type="caution">
    <text evidence="8">The sequence shown here is derived from an EMBL/GenBank/DDBJ whole genome shotgun (WGS) entry which is preliminary data.</text>
</comment>
<accession>A0ABV1RCG2</accession>
<keyword evidence="5" id="KW-0732">Signal</keyword>
<feature type="chain" id="PRO_5047300851" evidence="5">
    <location>
        <begin position="30"/>
        <end position="1044"/>
    </location>
</feature>
<dbReference type="InterPro" id="IPR037066">
    <property type="entry name" value="Plug_dom_sf"/>
</dbReference>
<keyword evidence="9" id="KW-1185">Reference proteome</keyword>
<evidence type="ECO:0000256" key="3">
    <source>
        <dbReference type="ARBA" id="ARBA00023237"/>
    </source>
</evidence>
<reference evidence="8 9" key="1">
    <citation type="submission" date="2024-06" db="EMBL/GenBank/DDBJ databases">
        <authorList>
            <person name="Chen R.Y."/>
        </authorList>
    </citation>
    <scope>NUCLEOTIDE SEQUENCE [LARGE SCALE GENOMIC DNA]</scope>
    <source>
        <strain evidence="8 9">D2</strain>
    </source>
</reference>
<evidence type="ECO:0000313" key="9">
    <source>
        <dbReference type="Proteomes" id="UP001467690"/>
    </source>
</evidence>
<dbReference type="Pfam" id="PF07715">
    <property type="entry name" value="Plug"/>
    <property type="match status" value="1"/>
</dbReference>
<dbReference type="Gene3D" id="2.170.130.10">
    <property type="entry name" value="TonB-dependent receptor, plug domain"/>
    <property type="match status" value="1"/>
</dbReference>
<dbReference type="Gene3D" id="2.40.170.20">
    <property type="entry name" value="TonB-dependent receptor, beta-barrel domain"/>
    <property type="match status" value="1"/>
</dbReference>
<dbReference type="EMBL" id="JBELOE010000060">
    <property type="protein sequence ID" value="MER2490560.1"/>
    <property type="molecule type" value="Genomic_DNA"/>
</dbReference>
<dbReference type="InterPro" id="IPR010104">
    <property type="entry name" value="TonB_rcpt_bac"/>
</dbReference>
<dbReference type="InterPro" id="IPR000531">
    <property type="entry name" value="Beta-barrel_TonB"/>
</dbReference>
<feature type="signal peptide" evidence="5">
    <location>
        <begin position="1"/>
        <end position="29"/>
    </location>
</feature>
<dbReference type="PANTHER" id="PTHR40980:SF3">
    <property type="entry name" value="TONB-DEPENDENT RECEPTOR-LIKE BETA-BARREL DOMAIN-CONTAINING PROTEIN"/>
    <property type="match status" value="1"/>
</dbReference>
<protein>
    <submittedName>
        <fullName evidence="8">TonB-dependent receptor</fullName>
    </submittedName>
</protein>
<proteinExistence type="inferred from homology"/>
<evidence type="ECO:0000259" key="6">
    <source>
        <dbReference type="Pfam" id="PF00593"/>
    </source>
</evidence>
<comment type="subcellular location">
    <subcellularLocation>
        <location evidence="1 4">Cell outer membrane</location>
    </subcellularLocation>
</comment>
<comment type="similarity">
    <text evidence="4">Belongs to the TonB-dependent receptor family.</text>
</comment>